<organism evidence="1 2">
    <name type="scientific">Neopusillimonas maritima</name>
    <dbReference type="NCBI Taxonomy" id="2026239"/>
    <lineage>
        <taxon>Bacteria</taxon>
        <taxon>Pseudomonadati</taxon>
        <taxon>Pseudomonadota</taxon>
        <taxon>Betaproteobacteria</taxon>
        <taxon>Burkholderiales</taxon>
        <taxon>Alcaligenaceae</taxon>
        <taxon>Neopusillimonas</taxon>
    </lineage>
</organism>
<protein>
    <submittedName>
        <fullName evidence="1">Uncharacterized protein</fullName>
    </submittedName>
</protein>
<name>A0ABX9MZN5_9BURK</name>
<keyword evidence="2" id="KW-1185">Reference proteome</keyword>
<proteinExistence type="predicted"/>
<reference evidence="1 2" key="1">
    <citation type="submission" date="2017-08" db="EMBL/GenBank/DDBJ databases">
        <title>Pusillimonas indicus sp. nov., a member of the family Alcaligenaceae isolated from surface seawater.</title>
        <authorList>
            <person name="Li J."/>
        </authorList>
    </citation>
    <scope>NUCLEOTIDE SEQUENCE [LARGE SCALE GENOMIC DNA]</scope>
    <source>
        <strain evidence="1 2">17-4A</strain>
    </source>
</reference>
<sequence>MASNNLTQDRSKQAGDVPAATPSYREFELDLIDRLFDAQALLKLVLASEEPELNNDLSRPVVMASQRIDSVIQLLDGSSSVYGRKNGTVSK</sequence>
<accession>A0ABX9MZN5</accession>
<evidence type="ECO:0000313" key="2">
    <source>
        <dbReference type="Proteomes" id="UP000266483"/>
    </source>
</evidence>
<dbReference type="RefSeq" id="WP_119441144.1">
    <property type="nucleotide sequence ID" value="NZ_CP170494.1"/>
</dbReference>
<dbReference type="Proteomes" id="UP000266483">
    <property type="component" value="Unassembled WGS sequence"/>
</dbReference>
<evidence type="ECO:0000313" key="1">
    <source>
        <dbReference type="EMBL" id="RII84369.1"/>
    </source>
</evidence>
<gene>
    <name evidence="1" type="ORF">CJO09_03925</name>
</gene>
<comment type="caution">
    <text evidence="1">The sequence shown here is derived from an EMBL/GenBank/DDBJ whole genome shotgun (WGS) entry which is preliminary data.</text>
</comment>
<dbReference type="EMBL" id="NQOU01000001">
    <property type="protein sequence ID" value="RII84369.1"/>
    <property type="molecule type" value="Genomic_DNA"/>
</dbReference>